<feature type="signal peptide" evidence="2">
    <location>
        <begin position="1"/>
        <end position="28"/>
    </location>
</feature>
<evidence type="ECO:0000259" key="3">
    <source>
        <dbReference type="PROSITE" id="PS51782"/>
    </source>
</evidence>
<dbReference type="Proteomes" id="UP000005744">
    <property type="component" value="Unassembled WGS sequence"/>
</dbReference>
<evidence type="ECO:0000256" key="1">
    <source>
        <dbReference type="SAM" id="MobiDB-lite"/>
    </source>
</evidence>
<dbReference type="InterPro" id="IPR036779">
    <property type="entry name" value="LysM_dom_sf"/>
</dbReference>
<dbReference type="HOGENOM" id="CLU_640816_0_0_6"/>
<dbReference type="PANTHER" id="PTHR33734:SF22">
    <property type="entry name" value="MEMBRANE-BOUND LYTIC MUREIN TRANSGLYCOSYLASE D"/>
    <property type="match status" value="1"/>
</dbReference>
<feature type="region of interest" description="Disordered" evidence="1">
    <location>
        <begin position="126"/>
        <end position="159"/>
    </location>
</feature>
<evidence type="ECO:0000313" key="5">
    <source>
        <dbReference type="Proteomes" id="UP000005744"/>
    </source>
</evidence>
<dbReference type="AlphaFoldDB" id="I3CI41"/>
<accession>I3CI41</accession>
<dbReference type="Pfam" id="PF01476">
    <property type="entry name" value="LysM"/>
    <property type="match status" value="5"/>
</dbReference>
<protein>
    <submittedName>
        <fullName evidence="4">Putative glycosyl hydrolase</fullName>
    </submittedName>
</protein>
<dbReference type="RefSeq" id="WP_002690345.1">
    <property type="nucleotide sequence ID" value="NZ_JH600070.1"/>
</dbReference>
<reference evidence="4 5" key="1">
    <citation type="submission" date="2011-11" db="EMBL/GenBank/DDBJ databases">
        <title>Improved High-Quality Draft sequence of Beggiatoa alba B18lD.</title>
        <authorList>
            <consortium name="US DOE Joint Genome Institute"/>
            <person name="Lucas S."/>
            <person name="Han J."/>
            <person name="Lapidus A."/>
            <person name="Cheng J.-F."/>
            <person name="Goodwin L."/>
            <person name="Pitluck S."/>
            <person name="Peters L."/>
            <person name="Mikhailova N."/>
            <person name="Held B."/>
            <person name="Detter J.C."/>
            <person name="Han C."/>
            <person name="Tapia R."/>
            <person name="Land M."/>
            <person name="Hauser L."/>
            <person name="Kyrpides N."/>
            <person name="Ivanova N."/>
            <person name="Pagani I."/>
            <person name="Samuel K."/>
            <person name="Teske A."/>
            <person name="Mueller J."/>
            <person name="Woyke T."/>
        </authorList>
    </citation>
    <scope>NUCLEOTIDE SEQUENCE [LARGE SCALE GENOMIC DNA]</scope>
    <source>
        <strain evidence="4 5">B18LD</strain>
    </source>
</reference>
<dbReference type="PROSITE" id="PS51257">
    <property type="entry name" value="PROKAR_LIPOPROTEIN"/>
    <property type="match status" value="1"/>
</dbReference>
<feature type="chain" id="PRO_5003668968" evidence="2">
    <location>
        <begin position="29"/>
        <end position="452"/>
    </location>
</feature>
<dbReference type="STRING" id="395493.BegalDRAFT_2433"/>
<keyword evidence="5" id="KW-1185">Reference proteome</keyword>
<sequence>MYRTLTFAKRWTVLGLAITALISGCSTVETTEPTPTDDGYQSGYPTDYPTDISLPDSSGTPTAGGQYYTVVAGDTLYSIARRYGTDWRAIATDNGIVPPYALSVGQQLIVSGSSGGYTGAVTAPVTSSPIPQPTPTPSYSYPSTSTNYPSTSTTTSGGNVHIVQRGESLYGIARMYNVDFRNLAAWNNIPEPYTISVGQQLILYPSGTTGSTTAAVPVSSSQGYASSQGTHTVQAGETLYSISKRYGYSVQQMASLNNIAPPYTLSVGQVLVVGSAGNSSAVAQASYRATTSRTTASSSDQYHTVAQGDTLYNIARRYGFTPADIASWNNIAPPYSIILGQRLLVSPPSASSYGANVSNSNSSASTLKTQSVTRPSTTTTNTVKSNTATSTDANTSRSYTQPYNYHMVGQGETLGSIAERYGLTTQELALWNGIGSPYTVYPGQRLLVIPPN</sequence>
<dbReference type="OrthoDB" id="9793746at2"/>
<dbReference type="EMBL" id="JH600070">
    <property type="protein sequence ID" value="EIJ43284.1"/>
    <property type="molecule type" value="Genomic_DNA"/>
</dbReference>
<gene>
    <name evidence="4" type="ORF">BegalDRAFT_2433</name>
</gene>
<evidence type="ECO:0000313" key="4">
    <source>
        <dbReference type="EMBL" id="EIJ43284.1"/>
    </source>
</evidence>
<dbReference type="PROSITE" id="PS51782">
    <property type="entry name" value="LYSM"/>
    <property type="match status" value="5"/>
</dbReference>
<name>I3CI41_9GAMM</name>
<feature type="domain" description="LysM" evidence="3">
    <location>
        <begin position="301"/>
        <end position="345"/>
    </location>
</feature>
<feature type="domain" description="LysM" evidence="3">
    <location>
        <begin position="159"/>
        <end position="203"/>
    </location>
</feature>
<dbReference type="CDD" id="cd00118">
    <property type="entry name" value="LysM"/>
    <property type="match status" value="5"/>
</dbReference>
<feature type="domain" description="LysM" evidence="3">
    <location>
        <begin position="229"/>
        <end position="273"/>
    </location>
</feature>
<dbReference type="PANTHER" id="PTHR33734">
    <property type="entry name" value="LYSM DOMAIN-CONTAINING GPI-ANCHORED PROTEIN 2"/>
    <property type="match status" value="1"/>
</dbReference>
<feature type="region of interest" description="Disordered" evidence="1">
    <location>
        <begin position="356"/>
        <end position="397"/>
    </location>
</feature>
<dbReference type="Gene3D" id="3.10.350.10">
    <property type="entry name" value="LysM domain"/>
    <property type="match status" value="5"/>
</dbReference>
<keyword evidence="4" id="KW-0378">Hydrolase</keyword>
<feature type="domain" description="LysM" evidence="3">
    <location>
        <begin position="66"/>
        <end position="110"/>
    </location>
</feature>
<feature type="domain" description="LysM" evidence="3">
    <location>
        <begin position="404"/>
        <end position="448"/>
    </location>
</feature>
<evidence type="ECO:0000256" key="2">
    <source>
        <dbReference type="SAM" id="SignalP"/>
    </source>
</evidence>
<dbReference type="SMART" id="SM00257">
    <property type="entry name" value="LysM"/>
    <property type="match status" value="5"/>
</dbReference>
<feature type="compositionally biased region" description="Low complexity" evidence="1">
    <location>
        <begin position="137"/>
        <end position="156"/>
    </location>
</feature>
<organism evidence="4 5">
    <name type="scientific">Beggiatoa alba B18LD</name>
    <dbReference type="NCBI Taxonomy" id="395493"/>
    <lineage>
        <taxon>Bacteria</taxon>
        <taxon>Pseudomonadati</taxon>
        <taxon>Pseudomonadota</taxon>
        <taxon>Gammaproteobacteria</taxon>
        <taxon>Thiotrichales</taxon>
        <taxon>Thiotrichaceae</taxon>
        <taxon>Beggiatoa</taxon>
    </lineage>
</organism>
<dbReference type="GO" id="GO:0008932">
    <property type="term" value="F:lytic endotransglycosylase activity"/>
    <property type="evidence" value="ECO:0007669"/>
    <property type="project" value="TreeGrafter"/>
</dbReference>
<dbReference type="GO" id="GO:0016787">
    <property type="term" value="F:hydrolase activity"/>
    <property type="evidence" value="ECO:0007669"/>
    <property type="project" value="UniProtKB-KW"/>
</dbReference>
<proteinExistence type="predicted"/>
<dbReference type="InterPro" id="IPR018392">
    <property type="entry name" value="LysM"/>
</dbReference>
<keyword evidence="2" id="KW-0732">Signal</keyword>
<dbReference type="eggNOG" id="COG1388">
    <property type="taxonomic scope" value="Bacteria"/>
</dbReference>
<dbReference type="SUPFAM" id="SSF54106">
    <property type="entry name" value="LysM domain"/>
    <property type="match status" value="5"/>
</dbReference>